<dbReference type="InterPro" id="IPR023753">
    <property type="entry name" value="FAD/NAD-binding_dom"/>
</dbReference>
<name>A0ABV7M832_9GAMM</name>
<dbReference type="EMBL" id="JBHRUH010000050">
    <property type="protein sequence ID" value="MFC3294423.1"/>
    <property type="molecule type" value="Genomic_DNA"/>
</dbReference>
<dbReference type="Pfam" id="PF07992">
    <property type="entry name" value="Pyr_redox_2"/>
    <property type="match status" value="1"/>
</dbReference>
<dbReference type="Gene3D" id="3.50.50.60">
    <property type="entry name" value="FAD/NAD(P)-binding domain"/>
    <property type="match status" value="2"/>
</dbReference>
<dbReference type="Proteomes" id="UP001595640">
    <property type="component" value="Unassembled WGS sequence"/>
</dbReference>
<comment type="caution">
    <text evidence="4">The sequence shown here is derived from an EMBL/GenBank/DDBJ whole genome shotgun (WGS) entry which is preliminary data.</text>
</comment>
<dbReference type="InterPro" id="IPR050097">
    <property type="entry name" value="Ferredoxin-NADP_redctase_2"/>
</dbReference>
<keyword evidence="1" id="KW-0285">Flavoprotein</keyword>
<evidence type="ECO:0000259" key="3">
    <source>
        <dbReference type="Pfam" id="PF07992"/>
    </source>
</evidence>
<dbReference type="PRINTS" id="PR00469">
    <property type="entry name" value="PNDRDTASEII"/>
</dbReference>
<evidence type="ECO:0000256" key="2">
    <source>
        <dbReference type="ARBA" id="ARBA00023002"/>
    </source>
</evidence>
<evidence type="ECO:0000256" key="1">
    <source>
        <dbReference type="ARBA" id="ARBA00022630"/>
    </source>
</evidence>
<dbReference type="RefSeq" id="WP_019017023.1">
    <property type="nucleotide sequence ID" value="NZ_BMXD01000004.1"/>
</dbReference>
<sequence>MTYDVVIIGGSYAGLSAGLQLARARRRILVIDAGQPRNRFAEHSHGFLTQDGVPPNEIAADGRGQIMEYPTVEWRTGKVDAVTGEAEDFTVAFTEVVGRREYARARRIILAAGVTDELPNLPGLAKQWGKRVFHCPYCHGYELGREGIGVLASSEMAMHHALMLPDWGETTLFVNDAFEPNVEQLAQLEARGTRVVRGLVERLADQGAFAEGVALVMGDGRVFPLAGLFVAPRIHPSSLVQTIGCELEETPMGNVVRTGAMKETSVPGVFACGDVARAAGSVAFAVGDGAMAGLSVHRTLMFGL</sequence>
<gene>
    <name evidence="4" type="ORF">ACFOEI_20560</name>
</gene>
<protein>
    <submittedName>
        <fullName evidence="4">NAD(P)/FAD-dependent oxidoreductase</fullName>
    </submittedName>
</protein>
<reference evidence="5" key="1">
    <citation type="journal article" date="2019" name="Int. J. Syst. Evol. Microbiol.">
        <title>The Global Catalogue of Microorganisms (GCM) 10K type strain sequencing project: providing services to taxonomists for standard genome sequencing and annotation.</title>
        <authorList>
            <consortium name="The Broad Institute Genomics Platform"/>
            <consortium name="The Broad Institute Genome Sequencing Center for Infectious Disease"/>
            <person name="Wu L."/>
            <person name="Ma J."/>
        </authorList>
    </citation>
    <scope>NUCLEOTIDE SEQUENCE [LARGE SCALE GENOMIC DNA]</scope>
    <source>
        <strain evidence="5">KCTC 12847</strain>
    </source>
</reference>
<feature type="domain" description="FAD/NAD(P)-binding" evidence="3">
    <location>
        <begin position="3"/>
        <end position="288"/>
    </location>
</feature>
<dbReference type="PRINTS" id="PR00368">
    <property type="entry name" value="FADPNR"/>
</dbReference>
<keyword evidence="2" id="KW-0560">Oxidoreductase</keyword>
<organism evidence="4 5">
    <name type="scientific">Modicisalibacter luteus</name>
    <dbReference type="NCBI Taxonomy" id="453962"/>
    <lineage>
        <taxon>Bacteria</taxon>
        <taxon>Pseudomonadati</taxon>
        <taxon>Pseudomonadota</taxon>
        <taxon>Gammaproteobacteria</taxon>
        <taxon>Oceanospirillales</taxon>
        <taxon>Halomonadaceae</taxon>
        <taxon>Modicisalibacter</taxon>
    </lineage>
</organism>
<dbReference type="PANTHER" id="PTHR48105">
    <property type="entry name" value="THIOREDOXIN REDUCTASE 1-RELATED-RELATED"/>
    <property type="match status" value="1"/>
</dbReference>
<evidence type="ECO:0000313" key="5">
    <source>
        <dbReference type="Proteomes" id="UP001595640"/>
    </source>
</evidence>
<keyword evidence="5" id="KW-1185">Reference proteome</keyword>
<proteinExistence type="predicted"/>
<dbReference type="SUPFAM" id="SSF51905">
    <property type="entry name" value="FAD/NAD(P)-binding domain"/>
    <property type="match status" value="1"/>
</dbReference>
<evidence type="ECO:0000313" key="4">
    <source>
        <dbReference type="EMBL" id="MFC3294423.1"/>
    </source>
</evidence>
<accession>A0ABV7M832</accession>
<dbReference type="InterPro" id="IPR036188">
    <property type="entry name" value="FAD/NAD-bd_sf"/>
</dbReference>